<comment type="caution">
    <text evidence="2">The sequence shown here is derived from an EMBL/GenBank/DDBJ whole genome shotgun (WGS) entry which is preliminary data.</text>
</comment>
<feature type="region of interest" description="Disordered" evidence="1">
    <location>
        <begin position="161"/>
        <end position="182"/>
    </location>
</feature>
<proteinExistence type="predicted"/>
<feature type="compositionally biased region" description="Basic and acidic residues" evidence="1">
    <location>
        <begin position="36"/>
        <end position="58"/>
    </location>
</feature>
<name>A0AAD3HKN4_9CHLO</name>
<keyword evidence="3" id="KW-1185">Reference proteome</keyword>
<dbReference type="AlphaFoldDB" id="A0AAD3HKN4"/>
<accession>A0AAD3HKN4</accession>
<feature type="region of interest" description="Disordered" evidence="1">
    <location>
        <begin position="26"/>
        <end position="72"/>
    </location>
</feature>
<evidence type="ECO:0000256" key="1">
    <source>
        <dbReference type="SAM" id="MobiDB-lite"/>
    </source>
</evidence>
<dbReference type="Proteomes" id="UP001054857">
    <property type="component" value="Unassembled WGS sequence"/>
</dbReference>
<sequence length="182" mass="20319">MTVTTTIETASTAVDNVQLDQPACLDPATHTLTPERSSDGSTNRDELADVGEHTDLESTHSQTSSSPKKNRYLIDPARDAKFNKALAPYVDKAYWCNERALQITREYLSAHPPPEDESDLPAYISSHLRDLQRVTSRWAGCVGGALDTLAHQLAVDERLERQRHGEEGRHWEAQPPGEYLIK</sequence>
<gene>
    <name evidence="2" type="ORF">Agub_g5391</name>
</gene>
<reference evidence="2 3" key="1">
    <citation type="journal article" date="2021" name="Sci. Rep.">
        <title>Genome sequencing of the multicellular alga Astrephomene provides insights into convergent evolution of germ-soma differentiation.</title>
        <authorList>
            <person name="Yamashita S."/>
            <person name="Yamamoto K."/>
            <person name="Matsuzaki R."/>
            <person name="Suzuki S."/>
            <person name="Yamaguchi H."/>
            <person name="Hirooka S."/>
            <person name="Minakuchi Y."/>
            <person name="Miyagishima S."/>
            <person name="Kawachi M."/>
            <person name="Toyoda A."/>
            <person name="Nozaki H."/>
        </authorList>
    </citation>
    <scope>NUCLEOTIDE SEQUENCE [LARGE SCALE GENOMIC DNA]</scope>
    <source>
        <strain evidence="2 3">NIES-4017</strain>
    </source>
</reference>
<evidence type="ECO:0000313" key="2">
    <source>
        <dbReference type="EMBL" id="GFR44208.1"/>
    </source>
</evidence>
<feature type="compositionally biased region" description="Basic and acidic residues" evidence="1">
    <location>
        <begin position="161"/>
        <end position="172"/>
    </location>
</feature>
<feature type="non-terminal residue" evidence="2">
    <location>
        <position position="182"/>
    </location>
</feature>
<evidence type="ECO:0000313" key="3">
    <source>
        <dbReference type="Proteomes" id="UP001054857"/>
    </source>
</evidence>
<protein>
    <submittedName>
        <fullName evidence="2">Uncharacterized protein</fullName>
    </submittedName>
</protein>
<dbReference type="EMBL" id="BMAR01000007">
    <property type="protein sequence ID" value="GFR44208.1"/>
    <property type="molecule type" value="Genomic_DNA"/>
</dbReference>
<organism evidence="2 3">
    <name type="scientific">Astrephomene gubernaculifera</name>
    <dbReference type="NCBI Taxonomy" id="47775"/>
    <lineage>
        <taxon>Eukaryota</taxon>
        <taxon>Viridiplantae</taxon>
        <taxon>Chlorophyta</taxon>
        <taxon>core chlorophytes</taxon>
        <taxon>Chlorophyceae</taxon>
        <taxon>CS clade</taxon>
        <taxon>Chlamydomonadales</taxon>
        <taxon>Astrephomenaceae</taxon>
        <taxon>Astrephomene</taxon>
    </lineage>
</organism>